<organism evidence="2 3">
    <name type="scientific">Temnothorax longispinosus</name>
    <dbReference type="NCBI Taxonomy" id="300112"/>
    <lineage>
        <taxon>Eukaryota</taxon>
        <taxon>Metazoa</taxon>
        <taxon>Ecdysozoa</taxon>
        <taxon>Arthropoda</taxon>
        <taxon>Hexapoda</taxon>
        <taxon>Insecta</taxon>
        <taxon>Pterygota</taxon>
        <taxon>Neoptera</taxon>
        <taxon>Endopterygota</taxon>
        <taxon>Hymenoptera</taxon>
        <taxon>Apocrita</taxon>
        <taxon>Aculeata</taxon>
        <taxon>Formicoidea</taxon>
        <taxon>Formicidae</taxon>
        <taxon>Myrmicinae</taxon>
        <taxon>Temnothorax</taxon>
    </lineage>
</organism>
<accession>A0A4S2JM38</accession>
<dbReference type="Proteomes" id="UP000310200">
    <property type="component" value="Unassembled WGS sequence"/>
</dbReference>
<dbReference type="STRING" id="300112.A0A4S2JM38"/>
<feature type="compositionally biased region" description="Acidic residues" evidence="1">
    <location>
        <begin position="360"/>
        <end position="369"/>
    </location>
</feature>
<keyword evidence="3" id="KW-1185">Reference proteome</keyword>
<sequence length="391" mass="43945">MDNAVRRKRLISLAIIISHKFLQSSLSVTNESDSDEEINNILMARHRRKLRGARKKPLRIEGYVERTVQGLTAKQFREHFRMIPDTYEILEAKLGLLLSKESDSGRAIIPVRKQLLSTLWLLATPDSYRSVGERFDMGKSSASDSFIRIVKALNDIAGDVIVWPRGDRRIAVQEMFHRIGKLPHTALLDLLDQWEIGVFFVIQICGRRFQPTSTLSGIPLDPRRLDASAQLTGFRSAVQPLRLARCHPRGMVVSASELRLSLLSNSYSVHNFFSFFITLQPTPRGLSATSTPLELILQAKAAAQMQARRKKIQTGEGARTKAEIKHLESRIHTSTPNPKHTKNKLDTSADSATTIAVESSESDEQDDQLIEQSQTTPEEDAEPTDSQTLKE</sequence>
<proteinExistence type="predicted"/>
<feature type="region of interest" description="Disordered" evidence="1">
    <location>
        <begin position="327"/>
        <end position="391"/>
    </location>
</feature>
<feature type="compositionally biased region" description="Polar residues" evidence="1">
    <location>
        <begin position="346"/>
        <end position="359"/>
    </location>
</feature>
<dbReference type="AlphaFoldDB" id="A0A4S2JM38"/>
<evidence type="ECO:0000313" key="3">
    <source>
        <dbReference type="Proteomes" id="UP000310200"/>
    </source>
</evidence>
<reference evidence="2 3" key="1">
    <citation type="journal article" date="2019" name="Philos. Trans. R. Soc. Lond., B, Biol. Sci.">
        <title>Ant behaviour and brain gene expression of defending hosts depend on the ecological success of the intruding social parasite.</title>
        <authorList>
            <person name="Kaur R."/>
            <person name="Stoldt M."/>
            <person name="Jongepier E."/>
            <person name="Feldmeyer B."/>
            <person name="Menzel F."/>
            <person name="Bornberg-Bauer E."/>
            <person name="Foitzik S."/>
        </authorList>
    </citation>
    <scope>NUCLEOTIDE SEQUENCE [LARGE SCALE GENOMIC DNA]</scope>
    <source>
        <tissue evidence="2">Whole body</tissue>
    </source>
</reference>
<comment type="caution">
    <text evidence="2">The sequence shown here is derived from an EMBL/GenBank/DDBJ whole genome shotgun (WGS) entry which is preliminary data.</text>
</comment>
<evidence type="ECO:0008006" key="4">
    <source>
        <dbReference type="Google" id="ProtNLM"/>
    </source>
</evidence>
<protein>
    <recommendedName>
        <fullName evidence="4">Nuclease HARBI1</fullName>
    </recommendedName>
</protein>
<gene>
    <name evidence="2" type="ORF">DBV15_12309</name>
</gene>
<dbReference type="EMBL" id="QBLH01003574">
    <property type="protein sequence ID" value="TGZ37232.1"/>
    <property type="molecule type" value="Genomic_DNA"/>
</dbReference>
<name>A0A4S2JM38_9HYME</name>
<evidence type="ECO:0000256" key="1">
    <source>
        <dbReference type="SAM" id="MobiDB-lite"/>
    </source>
</evidence>
<evidence type="ECO:0000313" key="2">
    <source>
        <dbReference type="EMBL" id="TGZ37232.1"/>
    </source>
</evidence>